<dbReference type="RefSeq" id="WP_114337528.1">
    <property type="nucleotide sequence ID" value="NZ_QPID01000003.1"/>
</dbReference>
<comment type="caution">
    <text evidence="2">The sequence shown here is derived from an EMBL/GenBank/DDBJ whole genome shotgun (WGS) entry which is preliminary data.</text>
</comment>
<feature type="transmembrane region" description="Helical" evidence="1">
    <location>
        <begin position="67"/>
        <end position="86"/>
    </location>
</feature>
<evidence type="ECO:0000313" key="2">
    <source>
        <dbReference type="EMBL" id="RCU50933.1"/>
    </source>
</evidence>
<keyword evidence="1" id="KW-0812">Transmembrane</keyword>
<name>A0A368NM05_9GAMM</name>
<keyword evidence="3" id="KW-1185">Reference proteome</keyword>
<evidence type="ECO:0000313" key="3">
    <source>
        <dbReference type="Proteomes" id="UP000252558"/>
    </source>
</evidence>
<keyword evidence="1" id="KW-1133">Transmembrane helix</keyword>
<gene>
    <name evidence="2" type="ORF">DU002_06305</name>
</gene>
<accession>A0A368NM05</accession>
<evidence type="ECO:0000256" key="1">
    <source>
        <dbReference type="SAM" id="Phobius"/>
    </source>
</evidence>
<protein>
    <submittedName>
        <fullName evidence="2">Uncharacterized protein</fullName>
    </submittedName>
</protein>
<proteinExistence type="predicted"/>
<feature type="transmembrane region" description="Helical" evidence="1">
    <location>
        <begin position="39"/>
        <end position="60"/>
    </location>
</feature>
<keyword evidence="1" id="KW-0472">Membrane</keyword>
<dbReference type="AlphaFoldDB" id="A0A368NM05"/>
<dbReference type="Proteomes" id="UP000252558">
    <property type="component" value="Unassembled WGS sequence"/>
</dbReference>
<dbReference type="EMBL" id="QPID01000003">
    <property type="protein sequence ID" value="RCU50933.1"/>
    <property type="molecule type" value="Genomic_DNA"/>
</dbReference>
<organism evidence="2 3">
    <name type="scientific">Corallincola holothuriorum</name>
    <dbReference type="NCBI Taxonomy" id="2282215"/>
    <lineage>
        <taxon>Bacteria</taxon>
        <taxon>Pseudomonadati</taxon>
        <taxon>Pseudomonadota</taxon>
        <taxon>Gammaproteobacteria</taxon>
        <taxon>Alteromonadales</taxon>
        <taxon>Psychromonadaceae</taxon>
        <taxon>Corallincola</taxon>
    </lineage>
</organism>
<reference evidence="2 3" key="1">
    <citation type="submission" date="2018-07" db="EMBL/GenBank/DDBJ databases">
        <title>Corallincola holothuriorum sp. nov., a new facultative anaerobe isolated from sea cucumber Apostichopus japonicus.</title>
        <authorList>
            <person name="Xia H."/>
        </authorList>
    </citation>
    <scope>NUCLEOTIDE SEQUENCE [LARGE SCALE GENOMIC DNA]</scope>
    <source>
        <strain evidence="2 3">C4</strain>
    </source>
</reference>
<sequence>MKLLSCLIAILLTLWLLFSRTDSYLISGSDAIDLTYKFPLSVVVILTVLTWIFGVALLAVKHKSKQLIAPTVIIAATLLLTSQALVNSGKRQQLEYYVAGIPISTIQYDPSADHTILVSAQFGLLSSITMQQQSMTIATGICPLCMNLSDLEQD</sequence>